<feature type="domain" description="BD-FAE-like" evidence="3">
    <location>
        <begin position="71"/>
        <end position="259"/>
    </location>
</feature>
<dbReference type="RefSeq" id="WP_186844157.1">
    <property type="nucleotide sequence ID" value="NZ_JACOME010000001.1"/>
</dbReference>
<dbReference type="SUPFAM" id="SSF53474">
    <property type="entry name" value="alpha/beta-Hydrolases"/>
    <property type="match status" value="1"/>
</dbReference>
<dbReference type="InterPro" id="IPR029058">
    <property type="entry name" value="AB_hydrolase_fold"/>
</dbReference>
<evidence type="ECO:0000313" key="4">
    <source>
        <dbReference type="EMBL" id="MBC3845025.1"/>
    </source>
</evidence>
<feature type="chain" id="PRO_5046349764" evidence="2">
    <location>
        <begin position="23"/>
        <end position="311"/>
    </location>
</feature>
<dbReference type="InterPro" id="IPR049492">
    <property type="entry name" value="BD-FAE-like_dom"/>
</dbReference>
<keyword evidence="2" id="KW-0732">Signal</keyword>
<protein>
    <submittedName>
        <fullName evidence="4">Alpha/beta hydrolase</fullName>
    </submittedName>
</protein>
<dbReference type="PANTHER" id="PTHR48081">
    <property type="entry name" value="AB HYDROLASE SUPERFAMILY PROTEIN C4A8.06C"/>
    <property type="match status" value="1"/>
</dbReference>
<proteinExistence type="predicted"/>
<evidence type="ECO:0000256" key="1">
    <source>
        <dbReference type="ARBA" id="ARBA00022801"/>
    </source>
</evidence>
<evidence type="ECO:0000313" key="5">
    <source>
        <dbReference type="Proteomes" id="UP000607435"/>
    </source>
</evidence>
<dbReference type="Gene3D" id="3.40.50.1820">
    <property type="entry name" value="alpha/beta hydrolase"/>
    <property type="match status" value="1"/>
</dbReference>
<dbReference type="Pfam" id="PF20434">
    <property type="entry name" value="BD-FAE"/>
    <property type="match status" value="1"/>
</dbReference>
<name>A0ABR6XX16_9FLAO</name>
<dbReference type="Proteomes" id="UP000607435">
    <property type="component" value="Unassembled WGS sequence"/>
</dbReference>
<comment type="caution">
    <text evidence="4">The sequence shown here is derived from an EMBL/GenBank/DDBJ whole genome shotgun (WGS) entry which is preliminary data.</text>
</comment>
<organism evidence="4 5">
    <name type="scientific">Winogradskyella echinorum</name>
    <dbReference type="NCBI Taxonomy" id="538189"/>
    <lineage>
        <taxon>Bacteria</taxon>
        <taxon>Pseudomonadati</taxon>
        <taxon>Bacteroidota</taxon>
        <taxon>Flavobacteriia</taxon>
        <taxon>Flavobacteriales</taxon>
        <taxon>Flavobacteriaceae</taxon>
        <taxon>Winogradskyella</taxon>
    </lineage>
</organism>
<dbReference type="PANTHER" id="PTHR48081:SF6">
    <property type="entry name" value="PEPTIDASE S9 PROLYL OLIGOPEPTIDASE CATALYTIC DOMAIN-CONTAINING PROTEIN"/>
    <property type="match status" value="1"/>
</dbReference>
<evidence type="ECO:0000256" key="2">
    <source>
        <dbReference type="SAM" id="SignalP"/>
    </source>
</evidence>
<feature type="signal peptide" evidence="2">
    <location>
        <begin position="1"/>
        <end position="22"/>
    </location>
</feature>
<dbReference type="InterPro" id="IPR050300">
    <property type="entry name" value="GDXG_lipolytic_enzyme"/>
</dbReference>
<dbReference type="EMBL" id="JACOME010000001">
    <property type="protein sequence ID" value="MBC3845025.1"/>
    <property type="molecule type" value="Genomic_DNA"/>
</dbReference>
<dbReference type="GO" id="GO:0016787">
    <property type="term" value="F:hydrolase activity"/>
    <property type="evidence" value="ECO:0007669"/>
    <property type="project" value="UniProtKB-KW"/>
</dbReference>
<sequence>MKNTLHKSLLLFSGLFFATSYAQEHKVIKLWQDSIPNAIENPEYKEVQTLKDSALWSVEKVTEPTLTLFKPQKPNGTAVIICPGGGYHHLAINKEGFKVAKWLNTLGVTAFVLKYRLPDDAIMKDKRIGPLQDVQRSIRYVRQNANQWKIDTNKIGVLGFSAGGHLAATLSTQYNKETYKTEDSTTARPDFSILVYPVISMKDSITHKGSRKYLLGDKPTKETVAFYSNETQVNSETPKTILIHATDDKSVPAENSLQYYIALKEHGVSAEMHLYEKGGHGFGMGRNSTHPWVKACEQWLKSSKYLTTNKN</sequence>
<accession>A0ABR6XX16</accession>
<keyword evidence="5" id="KW-1185">Reference proteome</keyword>
<reference evidence="4 5" key="1">
    <citation type="submission" date="2020-08" db="EMBL/GenBank/DDBJ databases">
        <title>Winogradskyella ouciana sp. nov., isolated from the hadal seawater of the Mariana Trench.</title>
        <authorList>
            <person name="He X."/>
        </authorList>
    </citation>
    <scope>NUCLEOTIDE SEQUENCE [LARGE SCALE GENOMIC DNA]</scope>
    <source>
        <strain evidence="4 5">KCTC 22026</strain>
    </source>
</reference>
<keyword evidence="1 4" id="KW-0378">Hydrolase</keyword>
<gene>
    <name evidence="4" type="ORF">H6H04_01420</name>
</gene>
<evidence type="ECO:0000259" key="3">
    <source>
        <dbReference type="Pfam" id="PF20434"/>
    </source>
</evidence>